<evidence type="ECO:0000259" key="7">
    <source>
        <dbReference type="PROSITE" id="PS50090"/>
    </source>
</evidence>
<dbReference type="Gramene" id="AUR62013581-RA">
    <property type="protein sequence ID" value="AUR62013581-RA:cds"/>
    <property type="gene ID" value="AUR62013581"/>
</dbReference>
<dbReference type="Proteomes" id="UP000596660">
    <property type="component" value="Unplaced"/>
</dbReference>
<keyword evidence="9" id="KW-1185">Reference proteome</keyword>
<evidence type="ECO:0000256" key="5">
    <source>
        <dbReference type="ARBA" id="ARBA00023242"/>
    </source>
</evidence>
<evidence type="ECO:0000256" key="3">
    <source>
        <dbReference type="ARBA" id="ARBA00023125"/>
    </source>
</evidence>
<dbReference type="EnsemblPlants" id="AUR62044651-RA">
    <property type="protein sequence ID" value="AUR62044651-RA:cds"/>
    <property type="gene ID" value="AUR62044651"/>
</dbReference>
<feature type="compositionally biased region" description="Acidic residues" evidence="6">
    <location>
        <begin position="453"/>
        <end position="477"/>
    </location>
</feature>
<evidence type="ECO:0000256" key="4">
    <source>
        <dbReference type="ARBA" id="ARBA00023163"/>
    </source>
</evidence>
<keyword evidence="3" id="KW-0238">DNA-binding</keyword>
<dbReference type="GO" id="GO:0003677">
    <property type="term" value="F:DNA binding"/>
    <property type="evidence" value="ECO:0007669"/>
    <property type="project" value="UniProtKB-KW"/>
</dbReference>
<dbReference type="GO" id="GO:0006355">
    <property type="term" value="P:regulation of DNA-templated transcription"/>
    <property type="evidence" value="ECO:0007669"/>
    <property type="project" value="UniProtKB-ARBA"/>
</dbReference>
<dbReference type="InterPro" id="IPR001005">
    <property type="entry name" value="SANT/Myb"/>
</dbReference>
<dbReference type="OMA" id="RKHWKSK"/>
<proteinExistence type="predicted"/>
<feature type="compositionally biased region" description="Gly residues" evidence="6">
    <location>
        <begin position="11"/>
        <end position="28"/>
    </location>
</feature>
<comment type="subcellular location">
    <subcellularLocation>
        <location evidence="1">Nucleus</location>
    </subcellularLocation>
</comment>
<feature type="compositionally biased region" description="Polar residues" evidence="6">
    <location>
        <begin position="161"/>
        <end position="177"/>
    </location>
</feature>
<dbReference type="Pfam" id="PF13837">
    <property type="entry name" value="Myb_DNA-bind_4"/>
    <property type="match status" value="2"/>
</dbReference>
<feature type="region of interest" description="Disordered" evidence="6">
    <location>
        <begin position="1"/>
        <end position="80"/>
    </location>
</feature>
<keyword evidence="4" id="KW-0804">Transcription</keyword>
<evidence type="ECO:0000313" key="9">
    <source>
        <dbReference type="Proteomes" id="UP000596660"/>
    </source>
</evidence>
<keyword evidence="2" id="KW-0805">Transcription regulation</keyword>
<dbReference type="PANTHER" id="PTHR21654:SF59">
    <property type="entry name" value="TRIHELIX TRANSCRIPTION FACTOR DF1"/>
    <property type="match status" value="1"/>
</dbReference>
<accession>A0A803NEU7</accession>
<feature type="compositionally biased region" description="Gly residues" evidence="6">
    <location>
        <begin position="54"/>
        <end position="65"/>
    </location>
</feature>
<feature type="compositionally biased region" description="Low complexity" evidence="6">
    <location>
        <begin position="1"/>
        <end position="10"/>
    </location>
</feature>
<dbReference type="Gramene" id="AUR62044651-RA">
    <property type="protein sequence ID" value="AUR62044651-RA:cds"/>
    <property type="gene ID" value="AUR62044651"/>
</dbReference>
<feature type="compositionally biased region" description="Low complexity" evidence="6">
    <location>
        <begin position="190"/>
        <end position="204"/>
    </location>
</feature>
<feature type="region of interest" description="Disordered" evidence="6">
    <location>
        <begin position="153"/>
        <end position="214"/>
    </location>
</feature>
<feature type="compositionally biased region" description="Polar residues" evidence="6">
    <location>
        <begin position="486"/>
        <end position="495"/>
    </location>
</feature>
<dbReference type="PROSITE" id="PS50090">
    <property type="entry name" value="MYB_LIKE"/>
    <property type="match status" value="1"/>
</dbReference>
<dbReference type="Gene3D" id="1.10.10.60">
    <property type="entry name" value="Homeodomain-like"/>
    <property type="match status" value="2"/>
</dbReference>
<evidence type="ECO:0000256" key="2">
    <source>
        <dbReference type="ARBA" id="ARBA00023015"/>
    </source>
</evidence>
<name>A0A803NEU7_CHEQI</name>
<evidence type="ECO:0000256" key="6">
    <source>
        <dbReference type="SAM" id="MobiDB-lite"/>
    </source>
</evidence>
<feature type="region of interest" description="Disordered" evidence="6">
    <location>
        <begin position="443"/>
        <end position="509"/>
    </location>
</feature>
<feature type="region of interest" description="Disordered" evidence="6">
    <location>
        <begin position="411"/>
        <end position="430"/>
    </location>
</feature>
<sequence>MLGTSSLIGSSGDGGGGSGHESEGGVGEGVVRPSPDASIMGTGMEDEEKTQSGSGIGIGGGGGSGDLFENDRSTGGNRWPRQETIALLKIRKMAELGYHRSAKKCKEKFENVYKYHKRTKDGRTGKADGKTYRFFEQLEALEQHHLSMAASSALPPLPQQPVGQATATPQRGQSQGPAQAAVPVTMMENPSSPSATQSSSSSTSSDEELMGRRKRKRKWKDFFEKLMKEVIDKQEELQKRFLEAVEKREHDRVAREEAWKLQEMARLNREHDILQTPPQLQQALVVANTNNGGDNGDFQKSTNGENLLQASSSRWPKAEVQALINLRTNLDQKYQENGPKGPLWEEISAAMRKLGYNRNAKRCKEKWENINKYFKKVKESNKKRPEDSKTCPYFHQLDALYRERNKMEINPATTNATPLTTYGQAQQQPATTMAPIMAQPEQQWPLQGHQDQAMEDQGSENQDESEDDMDDEDDDDQGSGGYEIVANNNVNAGSMTTSTTATRTAATAE</sequence>
<evidence type="ECO:0000256" key="1">
    <source>
        <dbReference type="ARBA" id="ARBA00004123"/>
    </source>
</evidence>
<reference evidence="8" key="1">
    <citation type="journal article" date="2017" name="Nature">
        <title>The genome of Chenopodium quinoa.</title>
        <authorList>
            <person name="Jarvis D.E."/>
            <person name="Ho Y.S."/>
            <person name="Lightfoot D.J."/>
            <person name="Schmoeckel S.M."/>
            <person name="Li B."/>
            <person name="Borm T.J.A."/>
            <person name="Ohyanagi H."/>
            <person name="Mineta K."/>
            <person name="Michell C.T."/>
            <person name="Saber N."/>
            <person name="Kharbatia N.M."/>
            <person name="Rupper R.R."/>
            <person name="Sharp A.R."/>
            <person name="Dally N."/>
            <person name="Boughton B.A."/>
            <person name="Woo Y.H."/>
            <person name="Gao G."/>
            <person name="Schijlen E.G.W.M."/>
            <person name="Guo X."/>
            <person name="Momin A.A."/>
            <person name="Negrao S."/>
            <person name="Al-Babili S."/>
            <person name="Gehring C."/>
            <person name="Roessner U."/>
            <person name="Jung C."/>
            <person name="Murphy K."/>
            <person name="Arold S.T."/>
            <person name="Gojobori T."/>
            <person name="van der Linden C.G."/>
            <person name="van Loo E.N."/>
            <person name="Jellen E.N."/>
            <person name="Maughan P.J."/>
            <person name="Tester M."/>
        </authorList>
    </citation>
    <scope>NUCLEOTIDE SEQUENCE [LARGE SCALE GENOMIC DNA]</scope>
    <source>
        <strain evidence="8">cv. PI 614886</strain>
    </source>
</reference>
<feature type="compositionally biased region" description="Low complexity" evidence="6">
    <location>
        <begin position="496"/>
        <end position="509"/>
    </location>
</feature>
<dbReference type="InterPro" id="IPR044822">
    <property type="entry name" value="Myb_DNA-bind_4"/>
</dbReference>
<protein>
    <recommendedName>
        <fullName evidence="7">Myb-like domain-containing protein</fullName>
    </recommendedName>
</protein>
<reference evidence="8" key="2">
    <citation type="submission" date="2021-03" db="UniProtKB">
        <authorList>
            <consortium name="EnsemblPlants"/>
        </authorList>
    </citation>
    <scope>IDENTIFICATION</scope>
</reference>
<keyword evidence="5" id="KW-0539">Nucleus</keyword>
<dbReference type="SMART" id="SM00717">
    <property type="entry name" value="SANT"/>
    <property type="match status" value="2"/>
</dbReference>
<dbReference type="PANTHER" id="PTHR21654">
    <property type="entry name" value="FI21293P1"/>
    <property type="match status" value="1"/>
</dbReference>
<dbReference type="AlphaFoldDB" id="A0A803NEU7"/>
<dbReference type="FunFam" id="1.10.10.60:FF:000092">
    <property type="entry name" value="Trihelix transcription factor GT-2"/>
    <property type="match status" value="1"/>
</dbReference>
<organism evidence="8 9">
    <name type="scientific">Chenopodium quinoa</name>
    <name type="common">Quinoa</name>
    <dbReference type="NCBI Taxonomy" id="63459"/>
    <lineage>
        <taxon>Eukaryota</taxon>
        <taxon>Viridiplantae</taxon>
        <taxon>Streptophyta</taxon>
        <taxon>Embryophyta</taxon>
        <taxon>Tracheophyta</taxon>
        <taxon>Spermatophyta</taxon>
        <taxon>Magnoliopsida</taxon>
        <taxon>eudicotyledons</taxon>
        <taxon>Gunneridae</taxon>
        <taxon>Pentapetalae</taxon>
        <taxon>Caryophyllales</taxon>
        <taxon>Chenopodiaceae</taxon>
        <taxon>Chenopodioideae</taxon>
        <taxon>Atripliceae</taxon>
        <taxon>Chenopodium</taxon>
    </lineage>
</organism>
<dbReference type="EnsemblPlants" id="AUR62013581-RA">
    <property type="protein sequence ID" value="AUR62013581-RA:cds"/>
    <property type="gene ID" value="AUR62013581"/>
</dbReference>
<accession>A0A803LHY4</accession>
<feature type="domain" description="Myb-like" evidence="7">
    <location>
        <begin position="313"/>
        <end position="371"/>
    </location>
</feature>
<dbReference type="GO" id="GO:0005634">
    <property type="term" value="C:nucleus"/>
    <property type="evidence" value="ECO:0007669"/>
    <property type="project" value="UniProtKB-SubCell"/>
</dbReference>
<dbReference type="CDD" id="cd12203">
    <property type="entry name" value="GT1"/>
    <property type="match status" value="1"/>
</dbReference>
<evidence type="ECO:0000313" key="8">
    <source>
        <dbReference type="EnsemblPlants" id="AUR62044651-RA:cds"/>
    </source>
</evidence>